<keyword evidence="3" id="KW-1185">Reference proteome</keyword>
<proteinExistence type="predicted"/>
<protein>
    <submittedName>
        <fullName evidence="2">Hypothetical_protein</fullName>
    </submittedName>
</protein>
<dbReference type="EMBL" id="CATOUU010000675">
    <property type="protein sequence ID" value="CAI9940344.1"/>
    <property type="molecule type" value="Genomic_DNA"/>
</dbReference>
<dbReference type="AlphaFoldDB" id="A0AA86U4E2"/>
<name>A0AA86U4E2_9EUKA</name>
<comment type="caution">
    <text evidence="1">The sequence shown here is derived from an EMBL/GenBank/DDBJ whole genome shotgun (WGS) entry which is preliminary data.</text>
</comment>
<organism evidence="1">
    <name type="scientific">Hexamita inflata</name>
    <dbReference type="NCBI Taxonomy" id="28002"/>
    <lineage>
        <taxon>Eukaryota</taxon>
        <taxon>Metamonada</taxon>
        <taxon>Diplomonadida</taxon>
        <taxon>Hexamitidae</taxon>
        <taxon>Hexamitinae</taxon>
        <taxon>Hexamita</taxon>
    </lineage>
</organism>
<reference evidence="1" key="1">
    <citation type="submission" date="2023-06" db="EMBL/GenBank/DDBJ databases">
        <authorList>
            <person name="Kurt Z."/>
        </authorList>
    </citation>
    <scope>NUCLEOTIDE SEQUENCE</scope>
</reference>
<reference evidence="2 3" key="2">
    <citation type="submission" date="2024-07" db="EMBL/GenBank/DDBJ databases">
        <authorList>
            <person name="Akdeniz Z."/>
        </authorList>
    </citation>
    <scope>NUCLEOTIDE SEQUENCE [LARGE SCALE GENOMIC DNA]</scope>
</reference>
<evidence type="ECO:0000313" key="3">
    <source>
        <dbReference type="Proteomes" id="UP001642409"/>
    </source>
</evidence>
<evidence type="ECO:0000313" key="2">
    <source>
        <dbReference type="EMBL" id="CAL6017374.1"/>
    </source>
</evidence>
<accession>A0AA86U4E2</accession>
<dbReference type="Proteomes" id="UP001642409">
    <property type="component" value="Unassembled WGS sequence"/>
</dbReference>
<dbReference type="EMBL" id="CAXDID020000078">
    <property type="protein sequence ID" value="CAL6017374.1"/>
    <property type="molecule type" value="Genomic_DNA"/>
</dbReference>
<sequence>MGYNGLKNNNQIKITKYDVNSESCYCSSCQINILICKIEKRTQGNQQFVTSPNKLSNLSHQVELVGSDEQKFEVFKILNNNVLNDVQGQIRPNNNPISFSPTNHYSLCSPFIKFVTYHVNSLMGKFSKQFWLALFRVIQVASLQLERTHQISTHKTSISLTLDNTQMSANLFDAMQFIKYFGGQQPNFITTSMEQKQCDEWCSEVSLTVNNCQYIQ</sequence>
<evidence type="ECO:0000313" key="1">
    <source>
        <dbReference type="EMBL" id="CAI9940344.1"/>
    </source>
</evidence>
<gene>
    <name evidence="2" type="ORF">HINF_LOCUS25959</name>
    <name evidence="1" type="ORF">HINF_LOCUS27989</name>
</gene>